<name>D3HN96_LEGLN</name>
<dbReference type="OrthoDB" id="9973951at2"/>
<dbReference type="GeneID" id="40924263"/>
<evidence type="ECO:0000313" key="2">
    <source>
        <dbReference type="Proteomes" id="UP000001060"/>
    </source>
</evidence>
<sequence>MNSKKKEKHQKAFISKKSVILMVLTGFWTANVLAGTMGHLSEQATWNWVGTFSVGPVWESAGQAQAFDLTPDIEKTYAANQSANNFV</sequence>
<evidence type="ECO:0000313" key="1">
    <source>
        <dbReference type="EMBL" id="CBJ10356.1"/>
    </source>
</evidence>
<dbReference type="EMBL" id="FN650140">
    <property type="protein sequence ID" value="CBJ10356.1"/>
    <property type="molecule type" value="Genomic_DNA"/>
</dbReference>
<keyword evidence="2" id="KW-1185">Reference proteome</keyword>
<reference evidence="1 2" key="1">
    <citation type="journal article" date="2010" name="PLoS Genet.">
        <title>Analysis of the Legionella longbeachae genome and transcriptome uncovers unique strategies to cause Legionnaires' disease.</title>
        <authorList>
            <person name="Cazalet C."/>
            <person name="Gomez-Valero L."/>
            <person name="Rusniok C."/>
            <person name="Lomma M."/>
            <person name="Dervins-Ravault D."/>
            <person name="Newton H."/>
            <person name="Sansom F."/>
            <person name="Jarraud S."/>
            <person name="Zidane N."/>
            <person name="Ma L."/>
            <person name="Bouchier C."/>
            <person name="Etienne J."/>
            <person name="Hartland E."/>
            <person name="Buchrieser C."/>
        </authorList>
    </citation>
    <scope>NUCLEOTIDE SEQUENCE [LARGE SCALE GENOMIC DNA]</scope>
    <source>
        <strain evidence="1 2">NSW150</strain>
    </source>
</reference>
<dbReference type="AlphaFoldDB" id="D3HN96"/>
<protein>
    <submittedName>
        <fullName evidence="1">Uncharacterized protein</fullName>
    </submittedName>
</protein>
<proteinExistence type="predicted"/>
<gene>
    <name evidence="1" type="ordered locus">LLO_0034</name>
</gene>
<organism evidence="1 2">
    <name type="scientific">Legionella longbeachae serogroup 1 (strain NSW150)</name>
    <dbReference type="NCBI Taxonomy" id="661367"/>
    <lineage>
        <taxon>Bacteria</taxon>
        <taxon>Pseudomonadati</taxon>
        <taxon>Pseudomonadota</taxon>
        <taxon>Gammaproteobacteria</taxon>
        <taxon>Legionellales</taxon>
        <taxon>Legionellaceae</taxon>
        <taxon>Legionella</taxon>
    </lineage>
</organism>
<dbReference type="HOGENOM" id="CLU_2479521_0_0_6"/>
<dbReference type="RefSeq" id="WP_003637209.1">
    <property type="nucleotide sequence ID" value="NC_013861.1"/>
</dbReference>
<accession>D3HN96</accession>
<dbReference type="KEGG" id="llo:LLO_0034"/>
<dbReference type="Proteomes" id="UP000001060">
    <property type="component" value="Chromosome"/>
</dbReference>